<comment type="caution">
    <text evidence="1">The sequence shown here is derived from an EMBL/GenBank/DDBJ whole genome shotgun (WGS) entry which is preliminary data.</text>
</comment>
<dbReference type="EMBL" id="JAUSQL010000001">
    <property type="protein sequence ID" value="MDP9833291.1"/>
    <property type="molecule type" value="Genomic_DNA"/>
</dbReference>
<dbReference type="Proteomes" id="UP001230145">
    <property type="component" value="Unassembled WGS sequence"/>
</dbReference>
<proteinExistence type="predicted"/>
<organism evidence="1 2">
    <name type="scientific">Trueperella abortisuis</name>
    <dbReference type="NCBI Taxonomy" id="445930"/>
    <lineage>
        <taxon>Bacteria</taxon>
        <taxon>Bacillati</taxon>
        <taxon>Actinomycetota</taxon>
        <taxon>Actinomycetes</taxon>
        <taxon>Actinomycetales</taxon>
        <taxon>Actinomycetaceae</taxon>
        <taxon>Trueperella</taxon>
    </lineage>
</organism>
<sequence length="195" mass="21718">MVSLPKMSEEESERARLDALETSRATFGVDPALPVPDLVRRLDLGEDMQPVADCMIAAGYPVELSADGRGINGKDLSDSARIQVWLCMAQYTPADFGYPEETPEQRAVKYEYYTTFFVPCAQAQGVKFVQEAPSKEAWIASLDDVNSEESPWMPDVVGDAWSPESRTRFKEGSEALRNLYEACPALPPAQYYYGQ</sequence>
<reference evidence="1 2" key="1">
    <citation type="submission" date="2023-07" db="EMBL/GenBank/DDBJ databases">
        <title>Sequencing the genomes of 1000 actinobacteria strains.</title>
        <authorList>
            <person name="Klenk H.-P."/>
        </authorList>
    </citation>
    <scope>NUCLEOTIDE SEQUENCE [LARGE SCALE GENOMIC DNA]</scope>
    <source>
        <strain evidence="1 2">DSM 19515</strain>
    </source>
</reference>
<dbReference type="RefSeq" id="WP_307635290.1">
    <property type="nucleotide sequence ID" value="NZ_JAUSQL010000001.1"/>
</dbReference>
<evidence type="ECO:0000313" key="1">
    <source>
        <dbReference type="EMBL" id="MDP9833291.1"/>
    </source>
</evidence>
<keyword evidence="2" id="KW-1185">Reference proteome</keyword>
<protein>
    <submittedName>
        <fullName evidence="1">Uncharacterized protein</fullName>
    </submittedName>
</protein>
<gene>
    <name evidence="1" type="ORF">J2S45_001970</name>
</gene>
<accession>A0ABT9PKN4</accession>
<name>A0ABT9PKN4_9ACTO</name>
<evidence type="ECO:0000313" key="2">
    <source>
        <dbReference type="Proteomes" id="UP001230145"/>
    </source>
</evidence>